<comment type="caution">
    <text evidence="1">The sequence shown here is derived from an EMBL/GenBank/DDBJ whole genome shotgun (WGS) entry which is preliminary data.</text>
</comment>
<organism evidence="1 2">
    <name type="scientific">Lacticaseibacillus paracasei</name>
    <name type="common">Lactobacillus paracasei</name>
    <dbReference type="NCBI Taxonomy" id="1597"/>
    <lineage>
        <taxon>Bacteria</taxon>
        <taxon>Bacillati</taxon>
        <taxon>Bacillota</taxon>
        <taxon>Bacilli</taxon>
        <taxon>Lactobacillales</taxon>
        <taxon>Lactobacillaceae</taxon>
        <taxon>Lacticaseibacillus</taxon>
    </lineage>
</organism>
<dbReference type="AlphaFoldDB" id="A0A1V0Q3S7"/>
<gene>
    <name evidence="1" type="ORF">ACX51_07890</name>
</gene>
<evidence type="ECO:0000313" key="1">
    <source>
        <dbReference type="EMBL" id="POE43099.1"/>
    </source>
</evidence>
<dbReference type="RefSeq" id="WP_003570055.1">
    <property type="nucleotide sequence ID" value="NZ_AFYO01000032.1"/>
</dbReference>
<proteinExistence type="predicted"/>
<dbReference type="EMBL" id="LGIY01000010">
    <property type="protein sequence ID" value="POE43099.1"/>
    <property type="molecule type" value="Genomic_DNA"/>
</dbReference>
<accession>A0A1V0Q3S7</accession>
<evidence type="ECO:0000313" key="2">
    <source>
        <dbReference type="Proteomes" id="UP000237433"/>
    </source>
</evidence>
<protein>
    <submittedName>
        <fullName evidence="1">Uncharacterized protein</fullName>
    </submittedName>
</protein>
<dbReference type="Proteomes" id="UP000237433">
    <property type="component" value="Unassembled WGS sequence"/>
</dbReference>
<sequence>MTIRKFSVTGLDGFLEQSSFKTALEFAKKLLGVVAVNGKLGPMLYKVGDIVNWSDGTEKHVGEIIIADFGGSLEMLGEQHSYDIRSVLNGKPTLVKHIPEAWIKQRLSTKLERQKGLEELRAKAAQFDDDASRTEFDPEDGLNMATPDGYYEFETYSGSRYQVAIHGKNRQLIRKNATAAMRQDGAAIEIIYMEIIPGRSGYLVLEPLGEGEVTTRLTSQVVRVWRIEIS</sequence>
<name>A0A1V0Q3S7_LACPA</name>
<reference evidence="1 2" key="1">
    <citation type="journal article" date="2015" name="J. Am. Soc. Brew. Chem.">
        <title>Dissolved carbon dioxide selects for lactic acid bacteria able to grow in and spoil packaged beer.</title>
        <authorList>
            <person name="Bergsveinson J."/>
            <person name="Redekop A."/>
            <person name="Zoerb S."/>
            <person name="Ziola B."/>
        </authorList>
    </citation>
    <scope>NUCLEOTIDE SEQUENCE [LARGE SCALE GENOMIC DNA]</scope>
    <source>
        <strain evidence="1 2">CCC B1205</strain>
    </source>
</reference>